<sequence>MRLNHRRSMRRAACIGARGSDRLVTDDVKGRAEMRTNCPDKATAPTHPVRAPRDHRRRPFIPHSLRKNYRLATRSHVNRPAIHHDIGREGIDRFRRRRRVE</sequence>
<evidence type="ECO:0000313" key="2">
    <source>
        <dbReference type="Proteomes" id="UP000887566"/>
    </source>
</evidence>
<evidence type="ECO:0000313" key="3">
    <source>
        <dbReference type="WBParaSite" id="PSAMB.scaffold969size37862.g10059.t1"/>
    </source>
</evidence>
<name>A0A914XQ80_9BILA</name>
<dbReference type="WBParaSite" id="PSAMB.scaffold969size37862.g10059.t1">
    <property type="protein sequence ID" value="PSAMB.scaffold969size37862.g10059.t1"/>
    <property type="gene ID" value="PSAMB.scaffold969size37862.g10059"/>
</dbReference>
<evidence type="ECO:0000256" key="1">
    <source>
        <dbReference type="SAM" id="MobiDB-lite"/>
    </source>
</evidence>
<keyword evidence="2" id="KW-1185">Reference proteome</keyword>
<protein>
    <submittedName>
        <fullName evidence="3">Uncharacterized protein</fullName>
    </submittedName>
</protein>
<dbReference type="Proteomes" id="UP000887566">
    <property type="component" value="Unplaced"/>
</dbReference>
<organism evidence="2 3">
    <name type="scientific">Plectus sambesii</name>
    <dbReference type="NCBI Taxonomy" id="2011161"/>
    <lineage>
        <taxon>Eukaryota</taxon>
        <taxon>Metazoa</taxon>
        <taxon>Ecdysozoa</taxon>
        <taxon>Nematoda</taxon>
        <taxon>Chromadorea</taxon>
        <taxon>Plectida</taxon>
        <taxon>Plectina</taxon>
        <taxon>Plectoidea</taxon>
        <taxon>Plectidae</taxon>
        <taxon>Plectus</taxon>
    </lineage>
</organism>
<proteinExistence type="predicted"/>
<reference evidence="3" key="1">
    <citation type="submission" date="2022-11" db="UniProtKB">
        <authorList>
            <consortium name="WormBaseParasite"/>
        </authorList>
    </citation>
    <scope>IDENTIFICATION</scope>
</reference>
<dbReference type="AlphaFoldDB" id="A0A914XQ80"/>
<accession>A0A914XQ80</accession>
<feature type="region of interest" description="Disordered" evidence="1">
    <location>
        <begin position="28"/>
        <end position="59"/>
    </location>
</feature>